<comment type="caution">
    <text evidence="1">The sequence shown here is derived from an EMBL/GenBank/DDBJ whole genome shotgun (WGS) entry which is preliminary data.</text>
</comment>
<dbReference type="EMBL" id="VIWU01000001">
    <property type="protein sequence ID" value="TWF79264.1"/>
    <property type="molecule type" value="Genomic_DNA"/>
</dbReference>
<accession>A0A561SWM7</accession>
<evidence type="ECO:0000313" key="1">
    <source>
        <dbReference type="EMBL" id="TWF79264.1"/>
    </source>
</evidence>
<gene>
    <name evidence="1" type="ORF">FHX44_115192</name>
</gene>
<dbReference type="RefSeq" id="WP_147258151.1">
    <property type="nucleotide sequence ID" value="NZ_VIWU01000001.1"/>
</dbReference>
<keyword evidence="2" id="KW-1185">Reference proteome</keyword>
<evidence type="ECO:0000313" key="2">
    <source>
        <dbReference type="Proteomes" id="UP000321261"/>
    </source>
</evidence>
<dbReference type="AlphaFoldDB" id="A0A561SWM7"/>
<dbReference type="OrthoDB" id="3700025at2"/>
<reference evidence="1 2" key="1">
    <citation type="submission" date="2019-06" db="EMBL/GenBank/DDBJ databases">
        <title>Sequencing the genomes of 1000 actinobacteria strains.</title>
        <authorList>
            <person name="Klenk H.-P."/>
        </authorList>
    </citation>
    <scope>NUCLEOTIDE SEQUENCE [LARGE SCALE GENOMIC DNA]</scope>
    <source>
        <strain evidence="1 2">DSM 45671</strain>
    </source>
</reference>
<name>A0A561SWM7_9PSEU</name>
<proteinExistence type="predicted"/>
<dbReference type="Proteomes" id="UP000321261">
    <property type="component" value="Unassembled WGS sequence"/>
</dbReference>
<organism evidence="1 2">
    <name type="scientific">Pseudonocardia hierapolitana</name>
    <dbReference type="NCBI Taxonomy" id="1128676"/>
    <lineage>
        <taxon>Bacteria</taxon>
        <taxon>Bacillati</taxon>
        <taxon>Actinomycetota</taxon>
        <taxon>Actinomycetes</taxon>
        <taxon>Pseudonocardiales</taxon>
        <taxon>Pseudonocardiaceae</taxon>
        <taxon>Pseudonocardia</taxon>
    </lineage>
</organism>
<sequence length="70" mass="7659">MVRNWSGEVSELIAQLIADRPAAVMDLLARHVDDGNGHCRVCVLGAQRGFHTWPCTIYAAAVLAERGRGR</sequence>
<protein>
    <submittedName>
        <fullName evidence="1">Uncharacterized protein</fullName>
    </submittedName>
</protein>